<dbReference type="InterPro" id="IPR030470">
    <property type="entry name" value="UbiA_prenylTrfase_CS"/>
</dbReference>
<feature type="transmembrane region" description="Helical" evidence="9">
    <location>
        <begin position="61"/>
        <end position="79"/>
    </location>
</feature>
<feature type="transmembrane region" description="Helical" evidence="9">
    <location>
        <begin position="192"/>
        <end position="212"/>
    </location>
</feature>
<comment type="cofactor">
    <cofactor evidence="1">
        <name>Mg(2+)</name>
        <dbReference type="ChEBI" id="CHEBI:18420"/>
    </cofactor>
</comment>
<dbReference type="PROSITE" id="PS00943">
    <property type="entry name" value="UBIA"/>
    <property type="match status" value="1"/>
</dbReference>
<dbReference type="Gene3D" id="1.10.357.140">
    <property type="entry name" value="UbiA prenyltransferase"/>
    <property type="match status" value="1"/>
</dbReference>
<evidence type="ECO:0000256" key="8">
    <source>
        <dbReference type="ARBA" id="ARBA00023136"/>
    </source>
</evidence>
<keyword evidence="11" id="KW-1185">Reference proteome</keyword>
<sequence>MSHSHAVIIRTHASKGSHITDPPPDASLARQYGGNSAAGWLGRLPSSWLPFVQLARLSPPAAVILIFFPHLFGLLHAGIVDHKGPVCLLQAALLLLVGSFFLSNTVHAWNDLVDAPLDALVERTRNRPIPRKAITPLAAALFALSQGAGAALCLAFVPWLGGSPYAALYALPGIASFLYYPYAKRHTYFPQLVLGLSLSWGIIMGSMAAGRAPSHVDWPTLCLYLASTLWVMIYDTIYAHQDLKDDIKADIKSLAVLFQGRTKAALSVLLAAMAGLLVACGWLSGMGVGFYILAAGGATASLALMIVQVDLNSTSSCWWWFSNGFWLAGNAIAAGLFVEYVFAQGQHVSP</sequence>
<dbReference type="GO" id="GO:0008412">
    <property type="term" value="F:4-hydroxybenzoate polyprenyltransferase activity"/>
    <property type="evidence" value="ECO:0007669"/>
    <property type="project" value="TreeGrafter"/>
</dbReference>
<comment type="subcellular location">
    <subcellularLocation>
        <location evidence="2">Membrane</location>
        <topology evidence="2">Multi-pass membrane protein</topology>
    </subcellularLocation>
</comment>
<evidence type="ECO:0000313" key="10">
    <source>
        <dbReference type="EMBL" id="KAK0636790.1"/>
    </source>
</evidence>
<evidence type="ECO:0000256" key="7">
    <source>
        <dbReference type="ARBA" id="ARBA00022989"/>
    </source>
</evidence>
<feature type="transmembrane region" description="Helical" evidence="9">
    <location>
        <begin position="319"/>
        <end position="343"/>
    </location>
</feature>
<dbReference type="PANTHER" id="PTHR11048">
    <property type="entry name" value="PRENYLTRANSFERASES"/>
    <property type="match status" value="1"/>
</dbReference>
<feature type="transmembrane region" description="Helical" evidence="9">
    <location>
        <begin position="91"/>
        <end position="112"/>
    </location>
</feature>
<evidence type="ECO:0000256" key="3">
    <source>
        <dbReference type="ARBA" id="ARBA00004721"/>
    </source>
</evidence>
<dbReference type="CDD" id="cd13959">
    <property type="entry name" value="PT_UbiA_COQ2"/>
    <property type="match status" value="1"/>
</dbReference>
<keyword evidence="7 9" id="KW-1133">Transmembrane helix</keyword>
<evidence type="ECO:0000256" key="9">
    <source>
        <dbReference type="SAM" id="Phobius"/>
    </source>
</evidence>
<dbReference type="PANTHER" id="PTHR11048:SF39">
    <property type="entry name" value="POLYPRENYL TRANSFERASE AUSN"/>
    <property type="match status" value="1"/>
</dbReference>
<dbReference type="FunFam" id="1.20.120.1780:FF:000001">
    <property type="entry name" value="4-hydroxybenzoate octaprenyltransferase"/>
    <property type="match status" value="1"/>
</dbReference>
<feature type="transmembrane region" description="Helical" evidence="9">
    <location>
        <begin position="163"/>
        <end position="180"/>
    </location>
</feature>
<evidence type="ECO:0000256" key="1">
    <source>
        <dbReference type="ARBA" id="ARBA00001946"/>
    </source>
</evidence>
<dbReference type="InterPro" id="IPR039653">
    <property type="entry name" value="Prenyltransferase"/>
</dbReference>
<feature type="transmembrane region" description="Helical" evidence="9">
    <location>
        <begin position="264"/>
        <end position="284"/>
    </location>
</feature>
<dbReference type="Pfam" id="PF01040">
    <property type="entry name" value="UbiA"/>
    <property type="match status" value="1"/>
</dbReference>
<keyword evidence="8 9" id="KW-0472">Membrane</keyword>
<comment type="similarity">
    <text evidence="4">Belongs to the UbiA prenyltransferase family.</text>
</comment>
<proteinExistence type="inferred from homology"/>
<gene>
    <name evidence="10" type="ORF">B0T17DRAFT_571887</name>
</gene>
<dbReference type="AlphaFoldDB" id="A0AA39XNA6"/>
<feature type="transmembrane region" description="Helical" evidence="9">
    <location>
        <begin position="290"/>
        <end position="307"/>
    </location>
</feature>
<evidence type="ECO:0000256" key="2">
    <source>
        <dbReference type="ARBA" id="ARBA00004141"/>
    </source>
</evidence>
<keyword evidence="6 9" id="KW-0812">Transmembrane</keyword>
<reference evidence="10" key="1">
    <citation type="submission" date="2023-06" db="EMBL/GenBank/DDBJ databases">
        <title>Genome-scale phylogeny and comparative genomics of the fungal order Sordariales.</title>
        <authorList>
            <consortium name="Lawrence Berkeley National Laboratory"/>
            <person name="Hensen N."/>
            <person name="Bonometti L."/>
            <person name="Westerberg I."/>
            <person name="Brannstrom I.O."/>
            <person name="Guillou S."/>
            <person name="Cros-Aarteil S."/>
            <person name="Calhoun S."/>
            <person name="Haridas S."/>
            <person name="Kuo A."/>
            <person name="Mondo S."/>
            <person name="Pangilinan J."/>
            <person name="Riley R."/>
            <person name="LaButti K."/>
            <person name="Andreopoulos B."/>
            <person name="Lipzen A."/>
            <person name="Chen C."/>
            <person name="Yanf M."/>
            <person name="Daum C."/>
            <person name="Ng V."/>
            <person name="Clum A."/>
            <person name="Steindorff A."/>
            <person name="Ohm R."/>
            <person name="Martin F."/>
            <person name="Silar P."/>
            <person name="Natvig D."/>
            <person name="Lalanne C."/>
            <person name="Gautier V."/>
            <person name="Ament-velasquez S.L."/>
            <person name="Kruys A."/>
            <person name="Hutchinson M.I."/>
            <person name="Powell A.J."/>
            <person name="Barry K."/>
            <person name="Miller A.N."/>
            <person name="Grigoriev I.V."/>
            <person name="Debuchy R."/>
            <person name="Gladieux P."/>
            <person name="Thoren M.H."/>
            <person name="Johannesson H."/>
        </authorList>
    </citation>
    <scope>NUCLEOTIDE SEQUENCE</scope>
    <source>
        <strain evidence="10">SMH3391-2</strain>
    </source>
</reference>
<dbReference type="InterPro" id="IPR000537">
    <property type="entry name" value="UbiA_prenyltransferase"/>
</dbReference>
<evidence type="ECO:0000313" key="11">
    <source>
        <dbReference type="Proteomes" id="UP001174934"/>
    </source>
</evidence>
<dbReference type="Gene3D" id="1.20.120.1780">
    <property type="entry name" value="UbiA prenyltransferase"/>
    <property type="match status" value="1"/>
</dbReference>
<comment type="caution">
    <text evidence="10">The sequence shown here is derived from an EMBL/GenBank/DDBJ whole genome shotgun (WGS) entry which is preliminary data.</text>
</comment>
<dbReference type="InterPro" id="IPR044878">
    <property type="entry name" value="UbiA_sf"/>
</dbReference>
<evidence type="ECO:0000256" key="6">
    <source>
        <dbReference type="ARBA" id="ARBA00022692"/>
    </source>
</evidence>
<dbReference type="Proteomes" id="UP001174934">
    <property type="component" value="Unassembled WGS sequence"/>
</dbReference>
<evidence type="ECO:0000256" key="4">
    <source>
        <dbReference type="ARBA" id="ARBA00005985"/>
    </source>
</evidence>
<accession>A0AA39XNA6</accession>
<name>A0AA39XNA6_9PEZI</name>
<dbReference type="GO" id="GO:0006744">
    <property type="term" value="P:ubiquinone biosynthetic process"/>
    <property type="evidence" value="ECO:0007669"/>
    <property type="project" value="TreeGrafter"/>
</dbReference>
<dbReference type="GO" id="GO:0005743">
    <property type="term" value="C:mitochondrial inner membrane"/>
    <property type="evidence" value="ECO:0007669"/>
    <property type="project" value="TreeGrafter"/>
</dbReference>
<keyword evidence="5" id="KW-0808">Transferase</keyword>
<feature type="transmembrane region" description="Helical" evidence="9">
    <location>
        <begin position="218"/>
        <end position="238"/>
    </location>
</feature>
<comment type="pathway">
    <text evidence="3">Secondary metabolite biosynthesis; terpenoid biosynthesis.</text>
</comment>
<dbReference type="EMBL" id="JAULSR010000001">
    <property type="protein sequence ID" value="KAK0636790.1"/>
    <property type="molecule type" value="Genomic_DNA"/>
</dbReference>
<protein>
    <submittedName>
        <fullName evidence="10">Prenyltransferase, UbiA family protein</fullName>
    </submittedName>
</protein>
<organism evidence="10 11">
    <name type="scientific">Bombardia bombarda</name>
    <dbReference type="NCBI Taxonomy" id="252184"/>
    <lineage>
        <taxon>Eukaryota</taxon>
        <taxon>Fungi</taxon>
        <taxon>Dikarya</taxon>
        <taxon>Ascomycota</taxon>
        <taxon>Pezizomycotina</taxon>
        <taxon>Sordariomycetes</taxon>
        <taxon>Sordariomycetidae</taxon>
        <taxon>Sordariales</taxon>
        <taxon>Lasiosphaeriaceae</taxon>
        <taxon>Bombardia</taxon>
    </lineage>
</organism>
<evidence type="ECO:0000256" key="5">
    <source>
        <dbReference type="ARBA" id="ARBA00022679"/>
    </source>
</evidence>